<feature type="transmembrane region" description="Helical" evidence="1">
    <location>
        <begin position="146"/>
        <end position="166"/>
    </location>
</feature>
<feature type="transmembrane region" description="Helical" evidence="1">
    <location>
        <begin position="38"/>
        <end position="57"/>
    </location>
</feature>
<dbReference type="AlphaFoldDB" id="A0A086Y169"/>
<dbReference type="STRING" id="1105367.CG50_13960"/>
<dbReference type="InterPro" id="IPR000045">
    <property type="entry name" value="Prepilin_IV_endopep_pep"/>
</dbReference>
<dbReference type="GO" id="GO:0016020">
    <property type="term" value="C:membrane"/>
    <property type="evidence" value="ECO:0007669"/>
    <property type="project" value="InterPro"/>
</dbReference>
<comment type="caution">
    <text evidence="3">The sequence shown here is derived from an EMBL/GenBank/DDBJ whole genome shotgun (WGS) entry which is preliminary data.</text>
</comment>
<feature type="transmembrane region" description="Helical" evidence="1">
    <location>
        <begin position="106"/>
        <end position="126"/>
    </location>
</feature>
<dbReference type="GO" id="GO:0004190">
    <property type="term" value="F:aspartic-type endopeptidase activity"/>
    <property type="evidence" value="ECO:0007669"/>
    <property type="project" value="InterPro"/>
</dbReference>
<dbReference type="EMBL" id="JFZB01000007">
    <property type="protein sequence ID" value="KFI28019.1"/>
    <property type="molecule type" value="Genomic_DNA"/>
</dbReference>
<proteinExistence type="predicted"/>
<keyword evidence="4" id="KW-1185">Reference proteome</keyword>
<dbReference type="Proteomes" id="UP000028824">
    <property type="component" value="Unassembled WGS sequence"/>
</dbReference>
<keyword evidence="1" id="KW-0812">Transmembrane</keyword>
<organism evidence="3 4">
    <name type="scientific">Paenirhodobacter enshiensis</name>
    <dbReference type="NCBI Taxonomy" id="1105367"/>
    <lineage>
        <taxon>Bacteria</taxon>
        <taxon>Pseudomonadati</taxon>
        <taxon>Pseudomonadota</taxon>
        <taxon>Alphaproteobacteria</taxon>
        <taxon>Rhodobacterales</taxon>
        <taxon>Rhodobacter group</taxon>
        <taxon>Paenirhodobacter</taxon>
    </lineage>
</organism>
<feature type="transmembrane region" description="Helical" evidence="1">
    <location>
        <begin position="63"/>
        <end position="85"/>
    </location>
</feature>
<name>A0A086Y169_9RHOB</name>
<evidence type="ECO:0000313" key="3">
    <source>
        <dbReference type="EMBL" id="KFI28019.1"/>
    </source>
</evidence>
<dbReference type="RefSeq" id="WP_036636042.1">
    <property type="nucleotide sequence ID" value="NZ_CAXYYU010000009.1"/>
</dbReference>
<reference evidence="3 4" key="1">
    <citation type="submission" date="2014-03" db="EMBL/GenBank/DDBJ databases">
        <title>Genome of Paenirhodobacter enshiensis DW2-9.</title>
        <authorList>
            <person name="Wang D."/>
            <person name="Wang G."/>
        </authorList>
    </citation>
    <scope>NUCLEOTIDE SEQUENCE [LARGE SCALE GENOMIC DNA]</scope>
    <source>
        <strain evidence="3 4">DW2-9</strain>
    </source>
</reference>
<protein>
    <recommendedName>
        <fullName evidence="2">Prepilin type IV endopeptidase peptidase domain-containing protein</fullName>
    </recommendedName>
</protein>
<keyword evidence="1" id="KW-0472">Membrane</keyword>
<sequence>MLHLPTFVAALVLLIVLTPICLWVIFTDLKYMKIRNAASLTLLGVFVVVGPLVMPFGDWAWRWSHLAVVLAVGLVLNMVAHFGMGDVKFAAAGAPLISHTPGSLQLVLLLIATTTLITFALHRIARAIPAVRRATPDWESWKRADFPFGLVLATTLWGYYALIVAITA</sequence>
<dbReference type="eggNOG" id="COG4960">
    <property type="taxonomic scope" value="Bacteria"/>
</dbReference>
<dbReference type="Pfam" id="PF01478">
    <property type="entry name" value="Peptidase_A24"/>
    <property type="match status" value="1"/>
</dbReference>
<evidence type="ECO:0000259" key="2">
    <source>
        <dbReference type="Pfam" id="PF01478"/>
    </source>
</evidence>
<evidence type="ECO:0000256" key="1">
    <source>
        <dbReference type="SAM" id="Phobius"/>
    </source>
</evidence>
<evidence type="ECO:0000313" key="4">
    <source>
        <dbReference type="Proteomes" id="UP000028824"/>
    </source>
</evidence>
<dbReference type="OrthoDB" id="7709484at2"/>
<gene>
    <name evidence="3" type="ORF">CG50_13960</name>
</gene>
<keyword evidence="1" id="KW-1133">Transmembrane helix</keyword>
<dbReference type="Gene3D" id="1.20.120.1220">
    <property type="match status" value="1"/>
</dbReference>
<feature type="domain" description="Prepilin type IV endopeptidase peptidase" evidence="2">
    <location>
        <begin position="15"/>
        <end position="116"/>
    </location>
</feature>
<accession>A0A086Y169</accession>
<feature type="transmembrane region" description="Helical" evidence="1">
    <location>
        <begin position="6"/>
        <end position="26"/>
    </location>
</feature>